<evidence type="ECO:0000256" key="1">
    <source>
        <dbReference type="SAM" id="Phobius"/>
    </source>
</evidence>
<dbReference type="EMBL" id="DUZY01000001">
    <property type="protein sequence ID" value="DAD18853.1"/>
    <property type="molecule type" value="Genomic_DNA"/>
</dbReference>
<proteinExistence type="predicted"/>
<keyword evidence="1" id="KW-1133">Transmembrane helix</keyword>
<protein>
    <submittedName>
        <fullName evidence="2">Uncharacterized protein</fullName>
    </submittedName>
</protein>
<sequence length="107" mass="12096">MMLRLIPTWFSSRAIGIPILLSLEVLVLSVIADVEKVRFREEEIHNCNSKVESHKFAEEELAFRVPLGLVGSEDEEESKSGGKMPWSKVERLVSTTTVPTIHGRCHH</sequence>
<gene>
    <name evidence="2" type="ORF">HUJ06_020316</name>
</gene>
<keyword evidence="3" id="KW-1185">Reference proteome</keyword>
<reference evidence="2 3" key="1">
    <citation type="journal article" date="2020" name="Mol. Biol. Evol.">
        <title>Distinct Expression and Methylation Patterns for Genes with Different Fates following a Single Whole-Genome Duplication in Flowering Plants.</title>
        <authorList>
            <person name="Shi T."/>
            <person name="Rahmani R.S."/>
            <person name="Gugger P.F."/>
            <person name="Wang M."/>
            <person name="Li H."/>
            <person name="Zhang Y."/>
            <person name="Li Z."/>
            <person name="Wang Q."/>
            <person name="Van de Peer Y."/>
            <person name="Marchal K."/>
            <person name="Chen J."/>
        </authorList>
    </citation>
    <scope>NUCLEOTIDE SEQUENCE [LARGE SCALE GENOMIC DNA]</scope>
    <source>
        <tissue evidence="2">Leaf</tissue>
    </source>
</reference>
<name>A0A822XGQ8_NELNU</name>
<accession>A0A822XGQ8</accession>
<evidence type="ECO:0000313" key="2">
    <source>
        <dbReference type="EMBL" id="DAD18853.1"/>
    </source>
</evidence>
<keyword evidence="1" id="KW-0812">Transmembrane</keyword>
<dbReference type="Proteomes" id="UP000607653">
    <property type="component" value="Unassembled WGS sequence"/>
</dbReference>
<evidence type="ECO:0000313" key="3">
    <source>
        <dbReference type="Proteomes" id="UP000607653"/>
    </source>
</evidence>
<comment type="caution">
    <text evidence="2">The sequence shown here is derived from an EMBL/GenBank/DDBJ whole genome shotgun (WGS) entry which is preliminary data.</text>
</comment>
<feature type="transmembrane region" description="Helical" evidence="1">
    <location>
        <begin position="12"/>
        <end position="32"/>
    </location>
</feature>
<organism evidence="2 3">
    <name type="scientific">Nelumbo nucifera</name>
    <name type="common">Sacred lotus</name>
    <dbReference type="NCBI Taxonomy" id="4432"/>
    <lineage>
        <taxon>Eukaryota</taxon>
        <taxon>Viridiplantae</taxon>
        <taxon>Streptophyta</taxon>
        <taxon>Embryophyta</taxon>
        <taxon>Tracheophyta</taxon>
        <taxon>Spermatophyta</taxon>
        <taxon>Magnoliopsida</taxon>
        <taxon>Proteales</taxon>
        <taxon>Nelumbonaceae</taxon>
        <taxon>Nelumbo</taxon>
    </lineage>
</organism>
<dbReference type="AlphaFoldDB" id="A0A822XGQ8"/>
<keyword evidence="1" id="KW-0472">Membrane</keyword>